<dbReference type="RefSeq" id="WP_153356411.1">
    <property type="nucleotide sequence ID" value="NZ_JABGDC010000012.1"/>
</dbReference>
<feature type="domain" description="DUF1707" evidence="1">
    <location>
        <begin position="12"/>
        <end position="64"/>
    </location>
</feature>
<organism evidence="2 3">
    <name type="scientific">Modestobacter roseus</name>
    <dbReference type="NCBI Taxonomy" id="1181884"/>
    <lineage>
        <taxon>Bacteria</taxon>
        <taxon>Bacillati</taxon>
        <taxon>Actinomycetota</taxon>
        <taxon>Actinomycetes</taxon>
        <taxon>Geodermatophilales</taxon>
        <taxon>Geodermatophilaceae</taxon>
        <taxon>Modestobacter</taxon>
    </lineage>
</organism>
<dbReference type="EMBL" id="VLKF01000001">
    <property type="protein sequence ID" value="TWH71630.1"/>
    <property type="molecule type" value="Genomic_DNA"/>
</dbReference>
<dbReference type="AlphaFoldDB" id="A0A562IL14"/>
<comment type="caution">
    <text evidence="2">The sequence shown here is derived from an EMBL/GenBank/DDBJ whole genome shotgun (WGS) entry which is preliminary data.</text>
</comment>
<dbReference type="OrthoDB" id="3625082at2"/>
<dbReference type="Proteomes" id="UP000321490">
    <property type="component" value="Unassembled WGS sequence"/>
</dbReference>
<protein>
    <submittedName>
        <fullName evidence="2">Uncharacterized protein DUF1707</fullName>
    </submittedName>
</protein>
<sequence length="216" mass="23029">MAEDPAAERPVVRASDADREAVVTRLQTAVGEGRLDLDEFTQRVDAAYAATTTAELEALLGDLPGPASDVPAVGEIVGERTTGAIATVFGDVKLTPVIGVPERASTVFGDVRIDLRGLRTAEQTVHLQLGTVFGDVDVIVSEGVAAEIEGWTVFGDRKTELAPVPRLAGTPRVLVRGWTVFGDLRLRSLAPGESPSRWRAVMDRLAARRDQPPPQA</sequence>
<dbReference type="PANTHER" id="PTHR40763">
    <property type="entry name" value="MEMBRANE PROTEIN-RELATED"/>
    <property type="match status" value="1"/>
</dbReference>
<dbReference type="Pfam" id="PF08044">
    <property type="entry name" value="DUF1707"/>
    <property type="match status" value="1"/>
</dbReference>
<dbReference type="PANTHER" id="PTHR40763:SF5">
    <property type="entry name" value="MEMBRANE PROTEIN"/>
    <property type="match status" value="1"/>
</dbReference>
<dbReference type="InterPro" id="IPR012551">
    <property type="entry name" value="DUF1707_SHOCT-like"/>
</dbReference>
<name>A0A562IL14_9ACTN</name>
<accession>A0A562IL14</accession>
<proteinExistence type="predicted"/>
<keyword evidence="3" id="KW-1185">Reference proteome</keyword>
<evidence type="ECO:0000313" key="3">
    <source>
        <dbReference type="Proteomes" id="UP000321490"/>
    </source>
</evidence>
<gene>
    <name evidence="2" type="ORF">JD78_00128</name>
</gene>
<evidence type="ECO:0000259" key="1">
    <source>
        <dbReference type="Pfam" id="PF08044"/>
    </source>
</evidence>
<reference evidence="2 3" key="1">
    <citation type="submission" date="2019-07" db="EMBL/GenBank/DDBJ databases">
        <title>R&amp;d 2014.</title>
        <authorList>
            <person name="Klenk H.-P."/>
        </authorList>
    </citation>
    <scope>NUCLEOTIDE SEQUENCE [LARGE SCALE GENOMIC DNA]</scope>
    <source>
        <strain evidence="2 3">DSM 45764</strain>
    </source>
</reference>
<evidence type="ECO:0000313" key="2">
    <source>
        <dbReference type="EMBL" id="TWH71630.1"/>
    </source>
</evidence>